<evidence type="ECO:0000256" key="5">
    <source>
        <dbReference type="SAM" id="Phobius"/>
    </source>
</evidence>
<dbReference type="EMBL" id="JBBPBN010000021">
    <property type="protein sequence ID" value="KAK9014659.1"/>
    <property type="molecule type" value="Genomic_DNA"/>
</dbReference>
<sequence>MSASTVSITANPAAATPRRRSLVAEKRSNVEAVVVDPNANGINLVEDKTTAATGHSRDLSHHSGRVEPSKDLMQARKVVVGQISNGMPRRSRKGVVNKIEKPRWLKAVSIFAKNLVLLLVLVGLAQIIRRLALKSGDVSGVGTEMGLTEFEGRVAEVESFLKTTANMIQVQVDVVDKKIENEISGLRRELNERIDGQNAVLEKSMKKLEEKSEEFDKSLGELKSADLLTKEEFGKMYEQMLKAKGENGESENPVSLSDLGAYAREIVKNEIEKHASDGLGRVDYALSSGGGKVVRHSEPFLGGKGINWFLKSSRNGVHQDADKMLKPSFGEPGQCFPLKGSSGFVQIKLRSAVIPEAVTLEHVAKSVAYDRSSAPKDCRVSGWLQGIDPDFAVDADKMFLLAEFTYDLEKSNAQTFDVLDTSGIGIIDTVRLDFSSNHGSASHTCIYRVRVHGHEPDSVSMSLIGKILSVKGRNQSNKEIEVGFGSSEGQYDLPLQPLLSRGESTKAVTANLSFRVFVATWNVGGKSPDSKLNLDDILQVHEESDIYVLGFQEIVPLNAGNVLVIEDNEPAVKWLALINQSLNKANCVPLRGSKSIASPGGSLVFPKTSLRKASKALRTENKGRLKSCNCPTDLERKNSKEFCFRCPQSQTNENDISSEDDEDTSSNFAVGTMPTPGATSMKYSLVASKQMVGIFLTVWMRKELIQHVSHMRISCVGRGILGCLGNKGCISVSMLFHKTSFCFLCSHLASGEKEGDELRRNSDVIEILRNTQFPRICKTLNSRVPEKILDHDRVIWLGDLNYRIALSYSDTGKLLKEKAWDSLYNSDQLKIEREAGRVFKGWKEGKIYFAPTYKYSLNSDIYAGETVETKSKRRTPAWCDRILWHGSGIYQLSYERKESRFSDHRPVCSTFWVSVEAMEDGSKKR</sequence>
<accession>A0ABR2RPI3</accession>
<evidence type="ECO:0000313" key="8">
    <source>
        <dbReference type="Proteomes" id="UP001396334"/>
    </source>
</evidence>
<dbReference type="InterPro" id="IPR036691">
    <property type="entry name" value="Endo/exonu/phosph_ase_sf"/>
</dbReference>
<dbReference type="Proteomes" id="UP001396334">
    <property type="component" value="Unassembled WGS sequence"/>
</dbReference>
<dbReference type="Pfam" id="PF07738">
    <property type="entry name" value="Sad1_UNC"/>
    <property type="match status" value="1"/>
</dbReference>
<feature type="domain" description="SUN" evidence="6">
    <location>
        <begin position="279"/>
        <end position="456"/>
    </location>
</feature>
<comment type="similarity">
    <text evidence="1">Belongs to the inositol polyphosphate 5-phosphatase family.</text>
</comment>
<evidence type="ECO:0000256" key="2">
    <source>
        <dbReference type="ARBA" id="ARBA00022801"/>
    </source>
</evidence>
<dbReference type="SUPFAM" id="SSF56219">
    <property type="entry name" value="DNase I-like"/>
    <property type="match status" value="1"/>
</dbReference>
<feature type="coiled-coil region" evidence="3">
    <location>
        <begin position="187"/>
        <end position="225"/>
    </location>
</feature>
<keyword evidence="3" id="KW-0175">Coiled coil</keyword>
<comment type="caution">
    <text evidence="7">The sequence shown here is derived from an EMBL/GenBank/DDBJ whole genome shotgun (WGS) entry which is preliminary data.</text>
</comment>
<keyword evidence="5" id="KW-0472">Membrane</keyword>
<dbReference type="PROSITE" id="PS51469">
    <property type="entry name" value="SUN"/>
    <property type="match status" value="1"/>
</dbReference>
<feature type="transmembrane region" description="Helical" evidence="5">
    <location>
        <begin position="107"/>
        <end position="128"/>
    </location>
</feature>
<keyword evidence="2" id="KW-0378">Hydrolase</keyword>
<dbReference type="PANTHER" id="PTHR45666:SF20">
    <property type="entry name" value="TYPE I INOSITOL POLYPHOSPHATE 5-PHOSPHATASE 10"/>
    <property type="match status" value="1"/>
</dbReference>
<keyword evidence="5" id="KW-0812">Transmembrane</keyword>
<organism evidence="7 8">
    <name type="scientific">Hibiscus sabdariffa</name>
    <name type="common">roselle</name>
    <dbReference type="NCBI Taxonomy" id="183260"/>
    <lineage>
        <taxon>Eukaryota</taxon>
        <taxon>Viridiplantae</taxon>
        <taxon>Streptophyta</taxon>
        <taxon>Embryophyta</taxon>
        <taxon>Tracheophyta</taxon>
        <taxon>Spermatophyta</taxon>
        <taxon>Magnoliopsida</taxon>
        <taxon>eudicotyledons</taxon>
        <taxon>Gunneridae</taxon>
        <taxon>Pentapetalae</taxon>
        <taxon>rosids</taxon>
        <taxon>malvids</taxon>
        <taxon>Malvales</taxon>
        <taxon>Malvaceae</taxon>
        <taxon>Malvoideae</taxon>
        <taxon>Hibiscus</taxon>
    </lineage>
</organism>
<gene>
    <name evidence="7" type="ORF">V6N11_005809</name>
</gene>
<reference evidence="7 8" key="1">
    <citation type="journal article" date="2024" name="G3 (Bethesda)">
        <title>Genome assembly of Hibiscus sabdariffa L. provides insights into metabolisms of medicinal natural products.</title>
        <authorList>
            <person name="Kim T."/>
        </authorList>
    </citation>
    <scope>NUCLEOTIDE SEQUENCE [LARGE SCALE GENOMIC DNA]</scope>
    <source>
        <strain evidence="7">TK-2024</strain>
        <tissue evidence="7">Old leaves</tissue>
    </source>
</reference>
<evidence type="ECO:0000256" key="3">
    <source>
        <dbReference type="SAM" id="Coils"/>
    </source>
</evidence>
<dbReference type="InterPro" id="IPR000300">
    <property type="entry name" value="IPPc"/>
</dbReference>
<dbReference type="Gene3D" id="2.60.120.260">
    <property type="entry name" value="Galactose-binding domain-like"/>
    <property type="match status" value="1"/>
</dbReference>
<evidence type="ECO:0000256" key="1">
    <source>
        <dbReference type="ARBA" id="ARBA00010768"/>
    </source>
</evidence>
<dbReference type="Pfam" id="PF22669">
    <property type="entry name" value="Exo_endo_phos2"/>
    <property type="match status" value="1"/>
</dbReference>
<dbReference type="InterPro" id="IPR045849">
    <property type="entry name" value="IP5P_plant"/>
</dbReference>
<name>A0ABR2RPI3_9ROSI</name>
<keyword evidence="8" id="KW-1185">Reference proteome</keyword>
<feature type="region of interest" description="Disordered" evidence="4">
    <location>
        <begin position="650"/>
        <end position="669"/>
    </location>
</feature>
<dbReference type="SMART" id="SM00128">
    <property type="entry name" value="IPPc"/>
    <property type="match status" value="1"/>
</dbReference>
<evidence type="ECO:0000259" key="6">
    <source>
        <dbReference type="PROSITE" id="PS51469"/>
    </source>
</evidence>
<proteinExistence type="inferred from homology"/>
<dbReference type="InterPro" id="IPR012919">
    <property type="entry name" value="SUN_dom"/>
</dbReference>
<dbReference type="PANTHER" id="PTHR45666">
    <property type="entry name" value="TYPE IV INOSITOL POLYPHOSPHATE 5-PHOSPHATASE 9"/>
    <property type="match status" value="1"/>
</dbReference>
<protein>
    <recommendedName>
        <fullName evidence="6">SUN domain-containing protein</fullName>
    </recommendedName>
</protein>
<feature type="region of interest" description="Disordered" evidence="4">
    <location>
        <begin position="1"/>
        <end position="21"/>
    </location>
</feature>
<keyword evidence="5" id="KW-1133">Transmembrane helix</keyword>
<dbReference type="Gene3D" id="3.60.10.10">
    <property type="entry name" value="Endonuclease/exonuclease/phosphatase"/>
    <property type="match status" value="1"/>
</dbReference>
<evidence type="ECO:0000256" key="4">
    <source>
        <dbReference type="SAM" id="MobiDB-lite"/>
    </source>
</evidence>
<evidence type="ECO:0000313" key="7">
    <source>
        <dbReference type="EMBL" id="KAK9014659.1"/>
    </source>
</evidence>
<feature type="region of interest" description="Disordered" evidence="4">
    <location>
        <begin position="50"/>
        <end position="70"/>
    </location>
</feature>